<feature type="signal peptide" evidence="1">
    <location>
        <begin position="1"/>
        <end position="22"/>
    </location>
</feature>
<protein>
    <recommendedName>
        <fullName evidence="4">WD40-like Beta Propeller Repeat</fullName>
    </recommendedName>
</protein>
<reference evidence="2 3" key="1">
    <citation type="submission" date="2020-08" db="EMBL/GenBank/DDBJ databases">
        <title>Genomic Encyclopedia of Type Strains, Phase III (KMG-III): the genomes of soil and plant-associated and newly described type strains.</title>
        <authorList>
            <person name="Whitman W."/>
        </authorList>
    </citation>
    <scope>NUCLEOTIDE SEQUENCE [LARGE SCALE GENOMIC DNA]</scope>
    <source>
        <strain evidence="2 3">CECT 3303</strain>
    </source>
</reference>
<keyword evidence="1" id="KW-0732">Signal</keyword>
<proteinExistence type="predicted"/>
<comment type="caution">
    <text evidence="2">The sequence shown here is derived from an EMBL/GenBank/DDBJ whole genome shotgun (WGS) entry which is preliminary data.</text>
</comment>
<gene>
    <name evidence="2" type="ORF">FHS22_000953</name>
</gene>
<evidence type="ECO:0000313" key="3">
    <source>
        <dbReference type="Proteomes" id="UP000562352"/>
    </source>
</evidence>
<evidence type="ECO:0000256" key="1">
    <source>
        <dbReference type="SAM" id="SignalP"/>
    </source>
</evidence>
<dbReference type="AlphaFoldDB" id="A0A841D2F9"/>
<dbReference type="InterPro" id="IPR011659">
    <property type="entry name" value="WD40"/>
</dbReference>
<feature type="chain" id="PRO_5032979181" description="WD40-like Beta Propeller Repeat" evidence="1">
    <location>
        <begin position="23"/>
        <end position="295"/>
    </location>
</feature>
<name>A0A841D2F9_PLAVE</name>
<dbReference type="Gene3D" id="2.120.10.30">
    <property type="entry name" value="TolB, C-terminal domain"/>
    <property type="match status" value="1"/>
</dbReference>
<evidence type="ECO:0008006" key="4">
    <source>
        <dbReference type="Google" id="ProtNLM"/>
    </source>
</evidence>
<dbReference type="EMBL" id="JACHJJ010000002">
    <property type="protein sequence ID" value="MBB5961696.1"/>
    <property type="molecule type" value="Genomic_DNA"/>
</dbReference>
<accession>A0A841D2F9</accession>
<dbReference type="Proteomes" id="UP000562352">
    <property type="component" value="Unassembled WGS sequence"/>
</dbReference>
<dbReference type="InterPro" id="IPR011042">
    <property type="entry name" value="6-blade_b-propeller_TolB-like"/>
</dbReference>
<dbReference type="SUPFAM" id="SSF69304">
    <property type="entry name" value="Tricorn protease N-terminal domain"/>
    <property type="match status" value="1"/>
</dbReference>
<keyword evidence="3" id="KW-1185">Reference proteome</keyword>
<evidence type="ECO:0000313" key="2">
    <source>
        <dbReference type="EMBL" id="MBB5961696.1"/>
    </source>
</evidence>
<organism evidence="2 3">
    <name type="scientific">Planomonospora venezuelensis</name>
    <dbReference type="NCBI Taxonomy" id="1999"/>
    <lineage>
        <taxon>Bacteria</taxon>
        <taxon>Bacillati</taxon>
        <taxon>Actinomycetota</taxon>
        <taxon>Actinomycetes</taxon>
        <taxon>Streptosporangiales</taxon>
        <taxon>Streptosporangiaceae</taxon>
        <taxon>Planomonospora</taxon>
    </lineage>
</organism>
<dbReference type="Pfam" id="PF07676">
    <property type="entry name" value="PD40"/>
    <property type="match status" value="1"/>
</dbReference>
<sequence length="295" mass="30147">MKYRALALGAALAVSAAAPASAEAPARPSGAAVYFAYAANGKVEVSAYRGGWSRQSVGGGSFAGQFSASPDGRRIAWIDGGSRLHVKSAAGDKVIARGAAYGGPCMTPVWSPDGRRVAFPLKGTTEAATVAVVGADGKGLKKLGKTLGVCHLAWSGDGRTLAGYAGTAEGVHLLDTVTGASRRVPGIRLANHVESLSEDGGRVVVNVIGANAPAGDGGWPQAFTPAIYDTRTGARTAVPVKGRLIGARYLPDGRLVVRVKGTTRNTLVYIGPDGRRQQVTEPAAARNLGLLHVLG</sequence>
<dbReference type="RefSeq" id="WP_184938752.1">
    <property type="nucleotide sequence ID" value="NZ_BAAAWZ010000001.1"/>
</dbReference>